<gene>
    <name evidence="2" type="ORF">HQ497_07690</name>
</gene>
<dbReference type="Proteomes" id="UP000754644">
    <property type="component" value="Unassembled WGS sequence"/>
</dbReference>
<evidence type="ECO:0000313" key="3">
    <source>
        <dbReference type="Proteomes" id="UP000754644"/>
    </source>
</evidence>
<dbReference type="InterPro" id="IPR000073">
    <property type="entry name" value="AB_hydrolase_1"/>
</dbReference>
<dbReference type="Pfam" id="PF12697">
    <property type="entry name" value="Abhydrolase_6"/>
    <property type="match status" value="1"/>
</dbReference>
<dbReference type="SUPFAM" id="SSF53474">
    <property type="entry name" value="alpha/beta-Hydrolases"/>
    <property type="match status" value="1"/>
</dbReference>
<reference evidence="2" key="1">
    <citation type="submission" date="2020-05" db="EMBL/GenBank/DDBJ databases">
        <title>Sulfur intermediates as new biogeochemical hubs in an aquatic model microbial ecosystem.</title>
        <authorList>
            <person name="Vigneron A."/>
        </authorList>
    </citation>
    <scope>NUCLEOTIDE SEQUENCE</scope>
    <source>
        <strain evidence="2">Bin.250</strain>
    </source>
</reference>
<comment type="caution">
    <text evidence="2">The sequence shown here is derived from an EMBL/GenBank/DDBJ whole genome shotgun (WGS) entry which is preliminary data.</text>
</comment>
<sequence length="248" mass="26348">MPAVFVHGNPETAAIWDLLIPALDRKDVLTLAPPGFGSPLPSGFNGTRLAYLEWLTKALEQIGEPVDLVGHDWGGGHVAGLALTRPDLLRSWAIDVAGILHPDYQWHDMAQVWQTPGAGEAAVAGMIAAPVADRIAMFVAAGMTAAIATRVVAAFNQDMAHCILALYRDAAQPALSELGADLTSMESRPGLVIIAENDDYVGTDAMHREVANRAGAQVSVLPGVGHWWMVQNPTAGAAMLTRFWASVD</sequence>
<dbReference type="Gene3D" id="3.40.50.1820">
    <property type="entry name" value="alpha/beta hydrolase"/>
    <property type="match status" value="1"/>
</dbReference>
<dbReference type="InterPro" id="IPR029058">
    <property type="entry name" value="AB_hydrolase_fold"/>
</dbReference>
<dbReference type="EMBL" id="JABMOJ010000289">
    <property type="protein sequence ID" value="NQV65231.1"/>
    <property type="molecule type" value="Genomic_DNA"/>
</dbReference>
<name>A0A972VX64_9GAMM</name>
<dbReference type="GO" id="GO:0016787">
    <property type="term" value="F:hydrolase activity"/>
    <property type="evidence" value="ECO:0007669"/>
    <property type="project" value="UniProtKB-KW"/>
</dbReference>
<dbReference type="InterPro" id="IPR050228">
    <property type="entry name" value="Carboxylesterase_BioH"/>
</dbReference>
<evidence type="ECO:0000313" key="2">
    <source>
        <dbReference type="EMBL" id="NQV65231.1"/>
    </source>
</evidence>
<organism evidence="2 3">
    <name type="scientific">SAR86 cluster bacterium</name>
    <dbReference type="NCBI Taxonomy" id="2030880"/>
    <lineage>
        <taxon>Bacteria</taxon>
        <taxon>Pseudomonadati</taxon>
        <taxon>Pseudomonadota</taxon>
        <taxon>Gammaproteobacteria</taxon>
        <taxon>SAR86 cluster</taxon>
    </lineage>
</organism>
<dbReference type="PANTHER" id="PTHR43194:SF2">
    <property type="entry name" value="PEROXISOMAL MEMBRANE PROTEIN LPX1"/>
    <property type="match status" value="1"/>
</dbReference>
<dbReference type="AlphaFoldDB" id="A0A972VX64"/>
<protein>
    <submittedName>
        <fullName evidence="2">Alpha/beta fold hydrolase</fullName>
    </submittedName>
</protein>
<feature type="domain" description="AB hydrolase-1" evidence="1">
    <location>
        <begin position="4"/>
        <end position="235"/>
    </location>
</feature>
<accession>A0A972VX64</accession>
<evidence type="ECO:0000259" key="1">
    <source>
        <dbReference type="Pfam" id="PF12697"/>
    </source>
</evidence>
<dbReference type="PANTHER" id="PTHR43194">
    <property type="entry name" value="HYDROLASE ALPHA/BETA FOLD FAMILY"/>
    <property type="match status" value="1"/>
</dbReference>
<proteinExistence type="predicted"/>
<keyword evidence="2" id="KW-0378">Hydrolase</keyword>